<accession>A0A6N1VL19</accession>
<sequence>MTAVNLFKLASTQAKWLSVRQTAVANNIANANTPGYRSVDVEPFADVLSSASVRLNSTAANHFGTSANEIAFRVLDEEPATFSNQGKRVSLEDELVKSGEIRHSFELNTSIVSAFNRMILMTAKGS</sequence>
<evidence type="ECO:0000313" key="4">
    <source>
        <dbReference type="EMBL" id="QKV19647.1"/>
    </source>
</evidence>
<proteinExistence type="inferred from homology"/>
<dbReference type="EMBL" id="CP054836">
    <property type="protein sequence ID" value="QKV19647.1"/>
    <property type="molecule type" value="Genomic_DNA"/>
</dbReference>
<reference evidence="4 5" key="1">
    <citation type="submission" date="2020-06" db="EMBL/GenBank/DDBJ databases">
        <title>Oricola thermophila sp. nov. isolated from a tidal sediments.</title>
        <authorList>
            <person name="Kwon K.K."/>
            <person name="Yang S.-H."/>
            <person name="Park M.-J."/>
        </authorList>
    </citation>
    <scope>NUCLEOTIDE SEQUENCE [LARGE SCALE GENOMIC DNA]</scope>
    <source>
        <strain evidence="4 5">MEBiC13590</strain>
    </source>
</reference>
<dbReference type="GO" id="GO:0009425">
    <property type="term" value="C:bacterial-type flagellum basal body"/>
    <property type="evidence" value="ECO:0007669"/>
    <property type="project" value="UniProtKB-SubCell"/>
</dbReference>
<keyword evidence="4" id="KW-0966">Cell projection</keyword>
<evidence type="ECO:0000259" key="3">
    <source>
        <dbReference type="Pfam" id="PF00460"/>
    </source>
</evidence>
<gene>
    <name evidence="4" type="primary">flgB</name>
    <name evidence="4" type="ORF">HTY61_14890</name>
</gene>
<dbReference type="InterPro" id="IPR001444">
    <property type="entry name" value="Flag_bb_rod_N"/>
</dbReference>
<dbReference type="PROSITE" id="PS00588">
    <property type="entry name" value="FLAGELLA_BB_ROD"/>
    <property type="match status" value="1"/>
</dbReference>
<dbReference type="AlphaFoldDB" id="A0A6N1VL19"/>
<keyword evidence="4" id="KW-0282">Flagellum</keyword>
<keyword evidence="5" id="KW-1185">Reference proteome</keyword>
<dbReference type="KEGG" id="orm:HTY61_14890"/>
<evidence type="ECO:0000256" key="2">
    <source>
        <dbReference type="ARBA" id="ARBA00009677"/>
    </source>
</evidence>
<name>A0A6N1VL19_9HYPH</name>
<evidence type="ECO:0000256" key="1">
    <source>
        <dbReference type="ARBA" id="ARBA00004117"/>
    </source>
</evidence>
<dbReference type="Pfam" id="PF00460">
    <property type="entry name" value="Flg_bb_rod"/>
    <property type="match status" value="1"/>
</dbReference>
<feature type="domain" description="Flagellar basal body rod protein N-terminal" evidence="3">
    <location>
        <begin position="18"/>
        <end position="37"/>
    </location>
</feature>
<dbReference type="NCBIfam" id="NF004653">
    <property type="entry name" value="PRK06003.1"/>
    <property type="match status" value="1"/>
</dbReference>
<organism evidence="4 5">
    <name type="scientific">Oricola thermophila</name>
    <dbReference type="NCBI Taxonomy" id="2742145"/>
    <lineage>
        <taxon>Bacteria</taxon>
        <taxon>Pseudomonadati</taxon>
        <taxon>Pseudomonadota</taxon>
        <taxon>Alphaproteobacteria</taxon>
        <taxon>Hyphomicrobiales</taxon>
        <taxon>Ahrensiaceae</taxon>
        <taxon>Oricola</taxon>
    </lineage>
</organism>
<comment type="similarity">
    <text evidence="2">Belongs to the flagella basal body rod proteins family.</text>
</comment>
<dbReference type="Proteomes" id="UP000509367">
    <property type="component" value="Chromosome"/>
</dbReference>
<comment type="subcellular location">
    <subcellularLocation>
        <location evidence="1">Bacterial flagellum basal body</location>
    </subcellularLocation>
</comment>
<dbReference type="InterPro" id="IPR019776">
    <property type="entry name" value="Flagellar_basal_body_rod_CS"/>
</dbReference>
<protein>
    <submittedName>
        <fullName evidence="4">Flagellar basal body rod protein FlgB</fullName>
    </submittedName>
</protein>
<evidence type="ECO:0000313" key="5">
    <source>
        <dbReference type="Proteomes" id="UP000509367"/>
    </source>
</evidence>
<dbReference type="RefSeq" id="WP_175277539.1">
    <property type="nucleotide sequence ID" value="NZ_CP054836.1"/>
</dbReference>
<keyword evidence="4" id="KW-0969">Cilium</keyword>